<sequence>MQIGIKQVEQQGKSYTIHYTLEQPLPFDLHDIVMVQAGDYVVGSVRALDAQQITLHINEEQLQWGEKTIIQLAFSPTVSIEGSGTIIEKFGYFPDFEQAIITNYDIGKDQVELTIELPEPNEKQSIKLTFLEAFDVEFSPPDARLNVIAEMDFRYEVTDLVVDIEGAQGLSGSFFCGKIKAELVEG</sequence>
<name>A0ABU1J161_9BACL</name>
<proteinExistence type="predicted"/>
<protein>
    <submittedName>
        <fullName evidence="1">Uncharacterized protein</fullName>
    </submittedName>
</protein>
<dbReference type="RefSeq" id="WP_188776495.1">
    <property type="nucleotide sequence ID" value="NZ_BMMB01000007.1"/>
</dbReference>
<dbReference type="Proteomes" id="UP001185028">
    <property type="component" value="Unassembled WGS sequence"/>
</dbReference>
<dbReference type="EMBL" id="JAVDQH010000012">
    <property type="protein sequence ID" value="MDR6245218.1"/>
    <property type="molecule type" value="Genomic_DNA"/>
</dbReference>
<evidence type="ECO:0000313" key="2">
    <source>
        <dbReference type="Proteomes" id="UP001185028"/>
    </source>
</evidence>
<accession>A0ABU1J161</accession>
<evidence type="ECO:0000313" key="1">
    <source>
        <dbReference type="EMBL" id="MDR6245218.1"/>
    </source>
</evidence>
<comment type="caution">
    <text evidence="1">The sequence shown here is derived from an EMBL/GenBank/DDBJ whole genome shotgun (WGS) entry which is preliminary data.</text>
</comment>
<gene>
    <name evidence="1" type="ORF">JOC58_003117</name>
</gene>
<reference evidence="1 2" key="1">
    <citation type="submission" date="2023-07" db="EMBL/GenBank/DDBJ databases">
        <title>Genomic Encyclopedia of Type Strains, Phase IV (KMG-IV): sequencing the most valuable type-strain genomes for metagenomic binning, comparative biology and taxonomic classification.</title>
        <authorList>
            <person name="Goeker M."/>
        </authorList>
    </citation>
    <scope>NUCLEOTIDE SEQUENCE [LARGE SCALE GENOMIC DNA]</scope>
    <source>
        <strain evidence="1 2">DSM 22170</strain>
    </source>
</reference>
<organism evidence="1 2">
    <name type="scientific">Paenibacillus hunanensis</name>
    <dbReference type="NCBI Taxonomy" id="539262"/>
    <lineage>
        <taxon>Bacteria</taxon>
        <taxon>Bacillati</taxon>
        <taxon>Bacillota</taxon>
        <taxon>Bacilli</taxon>
        <taxon>Bacillales</taxon>
        <taxon>Paenibacillaceae</taxon>
        <taxon>Paenibacillus</taxon>
    </lineage>
</organism>
<keyword evidence="2" id="KW-1185">Reference proteome</keyword>